<dbReference type="EMBL" id="LQQA01000033">
    <property type="protein sequence ID" value="ORX09830.1"/>
    <property type="molecule type" value="Genomic_DNA"/>
</dbReference>
<dbReference type="EMBL" id="LGTW01000014">
    <property type="protein sequence ID" value="KWX22298.1"/>
    <property type="molecule type" value="Genomic_DNA"/>
</dbReference>
<evidence type="ECO:0000259" key="2">
    <source>
        <dbReference type="Pfam" id="PF19289"/>
    </source>
</evidence>
<dbReference type="AlphaFoldDB" id="A0A132PIW1"/>
<name>A0A132PIW1_9MYCO</name>
<organism evidence="3 5">
    <name type="scientific">Mycolicibacterium wolinskyi</name>
    <dbReference type="NCBI Taxonomy" id="59750"/>
    <lineage>
        <taxon>Bacteria</taxon>
        <taxon>Bacillati</taxon>
        <taxon>Actinomycetota</taxon>
        <taxon>Actinomycetes</taxon>
        <taxon>Mycobacteriales</taxon>
        <taxon>Mycobacteriaceae</taxon>
        <taxon>Mycolicibacterium</taxon>
    </lineage>
</organism>
<dbReference type="InterPro" id="IPR045569">
    <property type="entry name" value="Metalloprtase-TldD/E_C"/>
</dbReference>
<protein>
    <submittedName>
        <fullName evidence="3">Peptidase</fullName>
    </submittedName>
</protein>
<dbReference type="InterPro" id="IPR036059">
    <property type="entry name" value="TldD/PmbA_sf"/>
</dbReference>
<accession>A0A132PIW1</accession>
<dbReference type="Proteomes" id="UP000070612">
    <property type="component" value="Unassembled WGS sequence"/>
</dbReference>
<gene>
    <name evidence="3" type="ORF">AFM11_20920</name>
    <name evidence="4" type="ORF">AWC31_06340</name>
</gene>
<dbReference type="Gene3D" id="3.30.2290.10">
    <property type="entry name" value="PmbA/TldD superfamily"/>
    <property type="match status" value="1"/>
</dbReference>
<reference evidence="4 6" key="2">
    <citation type="submission" date="2016-01" db="EMBL/GenBank/DDBJ databases">
        <title>The new phylogeny of the genus Mycobacterium.</title>
        <authorList>
            <person name="Tarcisio F."/>
            <person name="Conor M."/>
            <person name="Antonella G."/>
            <person name="Elisabetta G."/>
            <person name="Giulia F.S."/>
            <person name="Sara T."/>
            <person name="Anna F."/>
            <person name="Clotilde B."/>
            <person name="Roberto B."/>
            <person name="Veronica D.S."/>
            <person name="Fabio R."/>
            <person name="Monica P."/>
            <person name="Olivier J."/>
            <person name="Enrico T."/>
            <person name="Nicola S."/>
        </authorList>
    </citation>
    <scope>NUCLEOTIDE SEQUENCE [LARGE SCALE GENOMIC DNA]</scope>
    <source>
        <strain evidence="4 6">ATCC 700010</strain>
    </source>
</reference>
<evidence type="ECO:0000313" key="6">
    <source>
        <dbReference type="Proteomes" id="UP000193964"/>
    </source>
</evidence>
<feature type="region of interest" description="Disordered" evidence="1">
    <location>
        <begin position="92"/>
        <end position="111"/>
    </location>
</feature>
<evidence type="ECO:0000256" key="1">
    <source>
        <dbReference type="SAM" id="MobiDB-lite"/>
    </source>
</evidence>
<evidence type="ECO:0000313" key="5">
    <source>
        <dbReference type="Proteomes" id="UP000070612"/>
    </source>
</evidence>
<dbReference type="GO" id="GO:0006508">
    <property type="term" value="P:proteolysis"/>
    <property type="evidence" value="ECO:0007669"/>
    <property type="project" value="InterPro"/>
</dbReference>
<dbReference type="GO" id="GO:0008237">
    <property type="term" value="F:metallopeptidase activity"/>
    <property type="evidence" value="ECO:0007669"/>
    <property type="project" value="InterPro"/>
</dbReference>
<keyword evidence="5" id="KW-1185">Reference proteome</keyword>
<dbReference type="RefSeq" id="WP_067852124.1">
    <property type="nucleotide sequence ID" value="NZ_JACKUA010000028.1"/>
</dbReference>
<proteinExistence type="predicted"/>
<dbReference type="SUPFAM" id="SSF111283">
    <property type="entry name" value="Putative modulator of DNA gyrase, PmbA/TldD"/>
    <property type="match status" value="1"/>
</dbReference>
<dbReference type="PANTHER" id="PTHR43666:SF1">
    <property type="entry name" value="CONSERVED PROTEIN"/>
    <property type="match status" value="1"/>
</dbReference>
<comment type="caution">
    <text evidence="3">The sequence shown here is derived from an EMBL/GenBank/DDBJ whole genome shotgun (WGS) entry which is preliminary data.</text>
</comment>
<dbReference type="InterPro" id="IPR035068">
    <property type="entry name" value="TldD/PmbA_N"/>
</dbReference>
<sequence length="453" mass="48107">MIDAQQVVDIALDAAGPGAETVVLVTDRADASLRWAGNSMTTNGETVSRTTTVISIVRQGEKAHVGSVRSSEVDPAVIPELVAAARQAALAAPEARDAAPPLPADAGPADWDAPVPGTGSQVFSGIAGDLAKGFRGSDQLYGYARHVLETTFVATSSGLRRRYSQPTGSVEINAKRNGASAWAGVSTPDFVDVRVDSLLDDLSLRLGWAERTVELPAGRYETIMPPSTVADMMIYLAWTMDGRGAQEGRTALSAPGGTRVGEKLTDLGLTLYSDPYAQSLACQPFVAVPTSSERVSIFDNGMDIGRVDWIRDGVVNALAYPRAVAAEYGAPVAAPADNLLMTGGTAELADMIAGTERGLLLTTLWYIREVDPTVLLLTGLTRDGVYLIEDGEVTGAVNNFRFNESPLDLLRRATEAGISEVTLPREWGDWATRASMPTLRIPDFHMSSVSQAQ</sequence>
<dbReference type="OrthoDB" id="9763230at2"/>
<dbReference type="PATRIC" id="fig|59750.3.peg.1525"/>
<dbReference type="Pfam" id="PF19289">
    <property type="entry name" value="PmbA_TldD_3rd"/>
    <property type="match status" value="1"/>
</dbReference>
<dbReference type="STRING" id="59750.AWC31_06340"/>
<evidence type="ECO:0000313" key="3">
    <source>
        <dbReference type="EMBL" id="KWX22298.1"/>
    </source>
</evidence>
<feature type="domain" description="Metalloprotease TldD/E C-terminal" evidence="2">
    <location>
        <begin position="218"/>
        <end position="447"/>
    </location>
</feature>
<reference evidence="3 5" key="1">
    <citation type="submission" date="2015-07" db="EMBL/GenBank/DDBJ databases">
        <title>A draft genome sequence of Mycobacterium wolinskyi.</title>
        <authorList>
            <person name="de Man T.J."/>
            <person name="Perry K.A."/>
            <person name="Coulliette A.D."/>
            <person name="Jensen B."/>
            <person name="Toney N.C."/>
            <person name="Limbago B.M."/>
            <person name="Noble-Wang J."/>
        </authorList>
    </citation>
    <scope>NUCLEOTIDE SEQUENCE [LARGE SCALE GENOMIC DNA]</scope>
    <source>
        <strain evidence="3 5">CDC_01</strain>
    </source>
</reference>
<evidence type="ECO:0000313" key="4">
    <source>
        <dbReference type="EMBL" id="ORX09830.1"/>
    </source>
</evidence>
<dbReference type="PANTHER" id="PTHR43666">
    <property type="entry name" value="TLDD PROTEIN"/>
    <property type="match status" value="1"/>
</dbReference>
<dbReference type="Proteomes" id="UP000193964">
    <property type="component" value="Unassembled WGS sequence"/>
</dbReference>